<dbReference type="SUPFAM" id="SSF63999">
    <property type="entry name" value="Thiamin pyrophosphokinase, catalytic domain"/>
    <property type="match status" value="1"/>
</dbReference>
<dbReference type="Proteomes" id="UP001152599">
    <property type="component" value="Unassembled WGS sequence"/>
</dbReference>
<dbReference type="AlphaFoldDB" id="A0A9X4MWK0"/>
<dbReference type="InterPro" id="IPR007371">
    <property type="entry name" value="TPK_catalytic"/>
</dbReference>
<reference evidence="7" key="1">
    <citation type="submission" date="2022-07" db="EMBL/GenBank/DDBJ databases">
        <title>Description and genome-wide analysis of Profundicola chukchiensis gen. nov., sp. nov., marine bacteria isolated from bottom sediments of the Chukchi Sea.</title>
        <authorList>
            <person name="Romanenko L."/>
            <person name="Otstavnykh N."/>
            <person name="Kurilenko V."/>
            <person name="Eremeev V."/>
            <person name="Velansky P."/>
            <person name="Mikhailov V."/>
            <person name="Isaeva M."/>
        </authorList>
    </citation>
    <scope>NUCLEOTIDE SEQUENCE</scope>
    <source>
        <strain evidence="7">KMM 9713</strain>
    </source>
</reference>
<evidence type="ECO:0000256" key="2">
    <source>
        <dbReference type="ARBA" id="ARBA00022741"/>
    </source>
</evidence>
<dbReference type="Pfam" id="PF04265">
    <property type="entry name" value="TPK_B1_binding"/>
    <property type="match status" value="1"/>
</dbReference>
<dbReference type="EC" id="2.7.6.2" evidence="5"/>
<evidence type="ECO:0000256" key="4">
    <source>
        <dbReference type="ARBA" id="ARBA00022840"/>
    </source>
</evidence>
<keyword evidence="3" id="KW-0418">Kinase</keyword>
<dbReference type="SUPFAM" id="SSF63862">
    <property type="entry name" value="Thiamin pyrophosphokinase, substrate-binding domain"/>
    <property type="match status" value="1"/>
</dbReference>
<dbReference type="NCBIfam" id="TIGR01378">
    <property type="entry name" value="thi_PPkinase"/>
    <property type="match status" value="1"/>
</dbReference>
<accession>A0A9X4MWK0</accession>
<keyword evidence="8" id="KW-1185">Reference proteome</keyword>
<dbReference type="PANTHER" id="PTHR41299">
    <property type="entry name" value="THIAMINE PYROPHOSPHOKINASE"/>
    <property type="match status" value="1"/>
</dbReference>
<dbReference type="GO" id="GO:0004788">
    <property type="term" value="F:thiamine diphosphokinase activity"/>
    <property type="evidence" value="ECO:0007669"/>
    <property type="project" value="UniProtKB-UniRule"/>
</dbReference>
<keyword evidence="1 7" id="KW-0808">Transferase</keyword>
<evidence type="ECO:0000256" key="3">
    <source>
        <dbReference type="ARBA" id="ARBA00022777"/>
    </source>
</evidence>
<dbReference type="GO" id="GO:0030975">
    <property type="term" value="F:thiamine binding"/>
    <property type="evidence" value="ECO:0007669"/>
    <property type="project" value="InterPro"/>
</dbReference>
<dbReference type="GO" id="GO:0009229">
    <property type="term" value="P:thiamine diphosphate biosynthetic process"/>
    <property type="evidence" value="ECO:0007669"/>
    <property type="project" value="InterPro"/>
</dbReference>
<organism evidence="7 8">
    <name type="scientific">Profundicola chukchiensis</name>
    <dbReference type="NCBI Taxonomy" id="2961959"/>
    <lineage>
        <taxon>Bacteria</taxon>
        <taxon>Pseudomonadati</taxon>
        <taxon>Bacteroidota</taxon>
        <taxon>Flavobacteriia</taxon>
        <taxon>Flavobacteriales</taxon>
        <taxon>Weeksellaceae</taxon>
        <taxon>Profundicola</taxon>
    </lineage>
</organism>
<dbReference type="GO" id="GO:0006772">
    <property type="term" value="P:thiamine metabolic process"/>
    <property type="evidence" value="ECO:0007669"/>
    <property type="project" value="UniProtKB-UniRule"/>
</dbReference>
<evidence type="ECO:0000256" key="1">
    <source>
        <dbReference type="ARBA" id="ARBA00022679"/>
    </source>
</evidence>
<dbReference type="Gene3D" id="3.40.50.10240">
    <property type="entry name" value="Thiamin pyrophosphokinase, catalytic domain"/>
    <property type="match status" value="1"/>
</dbReference>
<dbReference type="GO" id="GO:0016301">
    <property type="term" value="F:kinase activity"/>
    <property type="evidence" value="ECO:0007669"/>
    <property type="project" value="UniProtKB-KW"/>
</dbReference>
<dbReference type="RefSeq" id="WP_304419647.1">
    <property type="nucleotide sequence ID" value="NZ_JANCMU010000001.1"/>
</dbReference>
<dbReference type="EMBL" id="JANCMU010000001">
    <property type="protein sequence ID" value="MDG4944905.1"/>
    <property type="molecule type" value="Genomic_DNA"/>
</dbReference>
<name>A0A9X4MWK0_9FLAO</name>
<sequence>MKALLIINGQPPKDLPDISNYEKIYCTDGAYAFLLGKQIRPDYVIGDFDSVSIDDISPFVEVLERPDQDFTDFEKSLQIIEEHGYDSVDVYGSTGQESDHFLGNLSTALNFKNRLNITFYDDYSIFFFADKSIELEGVKNRVISLVPFHKANKVNSKGLKFPLEDLDLRLGKRMGTRNYASEDVVEINYESGELIVFISNYEREDDH</sequence>
<proteinExistence type="predicted"/>
<dbReference type="Pfam" id="PF04263">
    <property type="entry name" value="TPK_catalytic"/>
    <property type="match status" value="1"/>
</dbReference>
<keyword evidence="4" id="KW-0067">ATP-binding</keyword>
<feature type="domain" description="Thiamin pyrophosphokinase thiamin-binding" evidence="6">
    <location>
        <begin position="137"/>
        <end position="195"/>
    </location>
</feature>
<dbReference type="PANTHER" id="PTHR41299:SF1">
    <property type="entry name" value="THIAMINE PYROPHOSPHOKINASE"/>
    <property type="match status" value="1"/>
</dbReference>
<dbReference type="InterPro" id="IPR053149">
    <property type="entry name" value="TPK"/>
</dbReference>
<evidence type="ECO:0000256" key="5">
    <source>
        <dbReference type="NCBIfam" id="TIGR01378"/>
    </source>
</evidence>
<dbReference type="InterPro" id="IPR007373">
    <property type="entry name" value="Thiamin_PyroPKinase_B1-bd"/>
</dbReference>
<dbReference type="InterPro" id="IPR006282">
    <property type="entry name" value="Thi_PPkinase"/>
</dbReference>
<dbReference type="GO" id="GO:0005524">
    <property type="term" value="F:ATP binding"/>
    <property type="evidence" value="ECO:0007669"/>
    <property type="project" value="UniProtKB-KW"/>
</dbReference>
<keyword evidence="2" id="KW-0547">Nucleotide-binding</keyword>
<dbReference type="SMART" id="SM00983">
    <property type="entry name" value="TPK_B1_binding"/>
    <property type="match status" value="1"/>
</dbReference>
<evidence type="ECO:0000313" key="7">
    <source>
        <dbReference type="EMBL" id="MDG4944905.1"/>
    </source>
</evidence>
<protein>
    <recommendedName>
        <fullName evidence="5">Thiamine diphosphokinase</fullName>
        <ecNumber evidence="5">2.7.6.2</ecNumber>
    </recommendedName>
</protein>
<dbReference type="InterPro" id="IPR036371">
    <property type="entry name" value="TPK_B1-bd_sf"/>
</dbReference>
<comment type="caution">
    <text evidence="7">The sequence shown here is derived from an EMBL/GenBank/DDBJ whole genome shotgun (WGS) entry which is preliminary data.</text>
</comment>
<gene>
    <name evidence="7" type="ORF">NMK71_00615</name>
</gene>
<evidence type="ECO:0000259" key="6">
    <source>
        <dbReference type="SMART" id="SM00983"/>
    </source>
</evidence>
<dbReference type="CDD" id="cd07995">
    <property type="entry name" value="TPK"/>
    <property type="match status" value="1"/>
</dbReference>
<dbReference type="InterPro" id="IPR036759">
    <property type="entry name" value="TPK_catalytic_sf"/>
</dbReference>
<evidence type="ECO:0000313" key="8">
    <source>
        <dbReference type="Proteomes" id="UP001152599"/>
    </source>
</evidence>